<dbReference type="AlphaFoldDB" id="A0AAN6Y8M1"/>
<reference evidence="3" key="2">
    <citation type="submission" date="2023-05" db="EMBL/GenBank/DDBJ databases">
        <authorList>
            <consortium name="Lawrence Berkeley National Laboratory"/>
            <person name="Steindorff A."/>
            <person name="Hensen N."/>
            <person name="Bonometti L."/>
            <person name="Westerberg I."/>
            <person name="Brannstrom I.O."/>
            <person name="Guillou S."/>
            <person name="Cros-Aarteil S."/>
            <person name="Calhoun S."/>
            <person name="Haridas S."/>
            <person name="Kuo A."/>
            <person name="Mondo S."/>
            <person name="Pangilinan J."/>
            <person name="Riley R."/>
            <person name="Labutti K."/>
            <person name="Andreopoulos B."/>
            <person name="Lipzen A."/>
            <person name="Chen C."/>
            <person name="Yanf M."/>
            <person name="Daum C."/>
            <person name="Ng V."/>
            <person name="Clum A."/>
            <person name="Ohm R."/>
            <person name="Martin F."/>
            <person name="Silar P."/>
            <person name="Natvig D."/>
            <person name="Lalanne C."/>
            <person name="Gautier V."/>
            <person name="Ament-Velasquez S.L."/>
            <person name="Kruys A."/>
            <person name="Hutchinson M.I."/>
            <person name="Powell A.J."/>
            <person name="Barry K."/>
            <person name="Miller A.N."/>
            <person name="Grigoriev I.V."/>
            <person name="Debuchy R."/>
            <person name="Gladieux P."/>
            <person name="Thoren M.H."/>
            <person name="Johannesson H."/>
        </authorList>
    </citation>
    <scope>NUCLEOTIDE SEQUENCE</scope>
    <source>
        <strain evidence="3">PSN293</strain>
    </source>
</reference>
<dbReference type="Gene3D" id="3.60.15.10">
    <property type="entry name" value="Ribonuclease Z/Hydroxyacylglutathione hydrolase-like"/>
    <property type="match status" value="1"/>
</dbReference>
<dbReference type="PANTHER" id="PTHR43546:SF7">
    <property type="entry name" value="METALLO-BETA-LACTAMASE DOMAIN-CONTAINING PROTEIN"/>
    <property type="match status" value="1"/>
</dbReference>
<dbReference type="PANTHER" id="PTHR43546">
    <property type="entry name" value="UPF0173 METAL-DEPENDENT HYDROLASE MJ1163-RELATED"/>
    <property type="match status" value="1"/>
</dbReference>
<proteinExistence type="predicted"/>
<dbReference type="InterPro" id="IPR001279">
    <property type="entry name" value="Metallo-B-lactamas"/>
</dbReference>
<protein>
    <submittedName>
        <fullName evidence="3">Beta-lactamase superfamily domain-containing protein</fullName>
    </submittedName>
</protein>
<dbReference type="Proteomes" id="UP001301769">
    <property type="component" value="Unassembled WGS sequence"/>
</dbReference>
<dbReference type="InterPro" id="IPR036866">
    <property type="entry name" value="RibonucZ/Hydroxyglut_hydro"/>
</dbReference>
<name>A0AAN6Y8M1_9PEZI</name>
<evidence type="ECO:0000259" key="2">
    <source>
        <dbReference type="Pfam" id="PF12706"/>
    </source>
</evidence>
<evidence type="ECO:0000313" key="3">
    <source>
        <dbReference type="EMBL" id="KAK4213376.1"/>
    </source>
</evidence>
<gene>
    <name evidence="3" type="ORF">QBC37DRAFT_423030</name>
</gene>
<organism evidence="3 4">
    <name type="scientific">Rhypophila decipiens</name>
    <dbReference type="NCBI Taxonomy" id="261697"/>
    <lineage>
        <taxon>Eukaryota</taxon>
        <taxon>Fungi</taxon>
        <taxon>Dikarya</taxon>
        <taxon>Ascomycota</taxon>
        <taxon>Pezizomycotina</taxon>
        <taxon>Sordariomycetes</taxon>
        <taxon>Sordariomycetidae</taxon>
        <taxon>Sordariales</taxon>
        <taxon>Naviculisporaceae</taxon>
        <taxon>Rhypophila</taxon>
    </lineage>
</organism>
<dbReference type="EMBL" id="MU858109">
    <property type="protein sequence ID" value="KAK4213376.1"/>
    <property type="molecule type" value="Genomic_DNA"/>
</dbReference>
<keyword evidence="4" id="KW-1185">Reference proteome</keyword>
<sequence>MAATKTTYLELNPLKRTPLLKVQTHHPDPEPTINAKATHHHPFPLPKETSSSENGRVYWIGNATTIIEWHGIRILTDPNFLHAGDHVHLGPGVTAQRLKDPAIDMHELPPLDCILLSHYHEDHFDKQVEESINRSFPIISTPHAKAALESKPEKFTSVYGLDFFEDLMLVGNSSTESKSGKKPVVKVTATPGKHVPPGPLSAINDFLGAVPPTNGWLIEMGFTIPSPPAQPPLPAEEVKYRIYISGDTLFVDELKEIKQRLRNEKINLMLVHLGGTTIPGPKAPLFMVTMDGKQGVKLMRLMDPEVTIPVHFDDYDVMLSGLDDFLGEVEGMDDEDERVNADEGKEGEWKAEGEGAAGGMGKMKWKDRVVVLGRGEEYVFRVDESGKEE</sequence>
<feature type="region of interest" description="Disordered" evidence="1">
    <location>
        <begin position="333"/>
        <end position="360"/>
    </location>
</feature>
<feature type="region of interest" description="Disordered" evidence="1">
    <location>
        <begin position="22"/>
        <end position="52"/>
    </location>
</feature>
<feature type="compositionally biased region" description="Basic and acidic residues" evidence="1">
    <location>
        <begin position="338"/>
        <end position="353"/>
    </location>
</feature>
<evidence type="ECO:0000313" key="4">
    <source>
        <dbReference type="Proteomes" id="UP001301769"/>
    </source>
</evidence>
<comment type="caution">
    <text evidence="3">The sequence shown here is derived from an EMBL/GenBank/DDBJ whole genome shotgun (WGS) entry which is preliminary data.</text>
</comment>
<evidence type="ECO:0000256" key="1">
    <source>
        <dbReference type="SAM" id="MobiDB-lite"/>
    </source>
</evidence>
<reference evidence="3" key="1">
    <citation type="journal article" date="2023" name="Mol. Phylogenet. Evol.">
        <title>Genome-scale phylogeny and comparative genomics of the fungal order Sordariales.</title>
        <authorList>
            <person name="Hensen N."/>
            <person name="Bonometti L."/>
            <person name="Westerberg I."/>
            <person name="Brannstrom I.O."/>
            <person name="Guillou S."/>
            <person name="Cros-Aarteil S."/>
            <person name="Calhoun S."/>
            <person name="Haridas S."/>
            <person name="Kuo A."/>
            <person name="Mondo S."/>
            <person name="Pangilinan J."/>
            <person name="Riley R."/>
            <person name="LaButti K."/>
            <person name="Andreopoulos B."/>
            <person name="Lipzen A."/>
            <person name="Chen C."/>
            <person name="Yan M."/>
            <person name="Daum C."/>
            <person name="Ng V."/>
            <person name="Clum A."/>
            <person name="Steindorff A."/>
            <person name="Ohm R.A."/>
            <person name="Martin F."/>
            <person name="Silar P."/>
            <person name="Natvig D.O."/>
            <person name="Lalanne C."/>
            <person name="Gautier V."/>
            <person name="Ament-Velasquez S.L."/>
            <person name="Kruys A."/>
            <person name="Hutchinson M.I."/>
            <person name="Powell A.J."/>
            <person name="Barry K."/>
            <person name="Miller A.N."/>
            <person name="Grigoriev I.V."/>
            <person name="Debuchy R."/>
            <person name="Gladieux P."/>
            <person name="Hiltunen Thoren M."/>
            <person name="Johannesson H."/>
        </authorList>
    </citation>
    <scope>NUCLEOTIDE SEQUENCE</scope>
    <source>
        <strain evidence="3">PSN293</strain>
    </source>
</reference>
<dbReference type="Pfam" id="PF12706">
    <property type="entry name" value="Lactamase_B_2"/>
    <property type="match status" value="1"/>
</dbReference>
<accession>A0AAN6Y8M1</accession>
<dbReference type="InterPro" id="IPR050114">
    <property type="entry name" value="UPF0173_UPF0282_UlaG_hydrolase"/>
</dbReference>
<feature type="domain" description="Metallo-beta-lactamase" evidence="2">
    <location>
        <begin position="73"/>
        <end position="312"/>
    </location>
</feature>
<dbReference type="SUPFAM" id="SSF56281">
    <property type="entry name" value="Metallo-hydrolase/oxidoreductase"/>
    <property type="match status" value="1"/>
</dbReference>